<dbReference type="Proteomes" id="UP000199029">
    <property type="component" value="Unassembled WGS sequence"/>
</dbReference>
<name>A0A1I6BRA2_HYMAR</name>
<evidence type="ECO:0000313" key="3">
    <source>
        <dbReference type="Proteomes" id="UP000199029"/>
    </source>
</evidence>
<feature type="domain" description="DUF6896" evidence="1">
    <location>
        <begin position="9"/>
        <end position="134"/>
    </location>
</feature>
<dbReference type="RefSeq" id="WP_092678995.1">
    <property type="nucleotide sequence ID" value="NZ_FOXS01000011.1"/>
</dbReference>
<reference evidence="3" key="1">
    <citation type="submission" date="2016-10" db="EMBL/GenBank/DDBJ databases">
        <authorList>
            <person name="Varghese N."/>
            <person name="Submissions S."/>
        </authorList>
    </citation>
    <scope>NUCLEOTIDE SEQUENCE [LARGE SCALE GENOMIC DNA]</scope>
    <source>
        <strain evidence="3">OR362-8,ATCC BAA-1266,JCM 13504</strain>
    </source>
</reference>
<organism evidence="2 3">
    <name type="scientific">Hymenobacter arizonensis</name>
    <name type="common">Siccationidurans arizonensis</name>
    <dbReference type="NCBI Taxonomy" id="1227077"/>
    <lineage>
        <taxon>Bacteria</taxon>
        <taxon>Pseudomonadati</taxon>
        <taxon>Bacteroidota</taxon>
        <taxon>Cytophagia</taxon>
        <taxon>Cytophagales</taxon>
        <taxon>Hymenobacteraceae</taxon>
        <taxon>Hymenobacter</taxon>
    </lineage>
</organism>
<sequence>MPSPKQQVAELIQDYQTAVYKAVSLLNAKSEREVGFQKQEESPGFRAGYLDDARLVRYYFHGIGCHITTPAFEVDFDYALEGGCTGIDVWFMFDFMKSNPAIRLKFPLLTSGEQVEQLLEELVQEGILTKYLYSAHDRRYYLTAAIGNPNLPEVTLRRSEEDEAEWNSAVWE</sequence>
<evidence type="ECO:0000259" key="1">
    <source>
        <dbReference type="Pfam" id="PF21837"/>
    </source>
</evidence>
<dbReference type="InterPro" id="IPR054191">
    <property type="entry name" value="DUF6896"/>
</dbReference>
<keyword evidence="3" id="KW-1185">Reference proteome</keyword>
<gene>
    <name evidence="2" type="ORF">SAMN04515668_4969</name>
</gene>
<evidence type="ECO:0000313" key="2">
    <source>
        <dbReference type="EMBL" id="SFQ83452.1"/>
    </source>
</evidence>
<protein>
    <recommendedName>
        <fullName evidence="1">DUF6896 domain-containing protein</fullName>
    </recommendedName>
</protein>
<dbReference type="EMBL" id="FOXS01000011">
    <property type="protein sequence ID" value="SFQ83452.1"/>
    <property type="molecule type" value="Genomic_DNA"/>
</dbReference>
<dbReference type="OrthoDB" id="892854at2"/>
<dbReference type="AlphaFoldDB" id="A0A1I6BRA2"/>
<dbReference type="Pfam" id="PF21837">
    <property type="entry name" value="DUF6896"/>
    <property type="match status" value="1"/>
</dbReference>
<accession>A0A1I6BRA2</accession>
<proteinExistence type="predicted"/>